<dbReference type="Proteomes" id="UP000242474">
    <property type="component" value="Unassembled WGS sequence"/>
</dbReference>
<evidence type="ECO:0000313" key="2">
    <source>
        <dbReference type="EMBL" id="PIA18410.1"/>
    </source>
</evidence>
<accession>A0A2G5BHB6</accession>
<protein>
    <submittedName>
        <fullName evidence="2">Uncharacterized protein</fullName>
    </submittedName>
</protein>
<feature type="region of interest" description="Disordered" evidence="1">
    <location>
        <begin position="118"/>
        <end position="144"/>
    </location>
</feature>
<keyword evidence="3" id="KW-1185">Reference proteome</keyword>
<dbReference type="AlphaFoldDB" id="A0A2G5BHB6"/>
<evidence type="ECO:0000313" key="3">
    <source>
        <dbReference type="Proteomes" id="UP000242474"/>
    </source>
</evidence>
<evidence type="ECO:0000256" key="1">
    <source>
        <dbReference type="SAM" id="MobiDB-lite"/>
    </source>
</evidence>
<name>A0A2G5BHB6_COERN</name>
<proteinExistence type="predicted"/>
<reference evidence="2 3" key="1">
    <citation type="journal article" date="2015" name="Genome Biol. Evol.">
        <title>Phylogenomic analyses indicate that early fungi evolved digesting cell walls of algal ancestors of land plants.</title>
        <authorList>
            <person name="Chang Y."/>
            <person name="Wang S."/>
            <person name="Sekimoto S."/>
            <person name="Aerts A.L."/>
            <person name="Choi C."/>
            <person name="Clum A."/>
            <person name="LaButti K.M."/>
            <person name="Lindquist E.A."/>
            <person name="Yee Ngan C."/>
            <person name="Ohm R.A."/>
            <person name="Salamov A.A."/>
            <person name="Grigoriev I.V."/>
            <person name="Spatafora J.W."/>
            <person name="Berbee M.L."/>
        </authorList>
    </citation>
    <scope>NUCLEOTIDE SEQUENCE [LARGE SCALE GENOMIC DNA]</scope>
    <source>
        <strain evidence="2 3">NRRL 1564</strain>
    </source>
</reference>
<sequence>MYRQGLSRQAAGRGFISSWKWGETGWQPNHGRVIACKPRQPSLSRIIPCLLLPTPLLSMLLSAGPDHADAAARPALGVGVAYRHQTSAVSTTAEPAVTMDASAVVLLPAPNSAGVFGADSSTASTVRKREKKKEGREGTANHGAPIEARFVDGFQVRA</sequence>
<organism evidence="2 3">
    <name type="scientific">Coemansia reversa (strain ATCC 12441 / NRRL 1564)</name>
    <dbReference type="NCBI Taxonomy" id="763665"/>
    <lineage>
        <taxon>Eukaryota</taxon>
        <taxon>Fungi</taxon>
        <taxon>Fungi incertae sedis</taxon>
        <taxon>Zoopagomycota</taxon>
        <taxon>Kickxellomycotina</taxon>
        <taxon>Kickxellomycetes</taxon>
        <taxon>Kickxellales</taxon>
        <taxon>Kickxellaceae</taxon>
        <taxon>Coemansia</taxon>
    </lineage>
</organism>
<gene>
    <name evidence="2" type="ORF">COEREDRAFT_6643</name>
</gene>
<dbReference type="EMBL" id="KZ303490">
    <property type="protein sequence ID" value="PIA18410.1"/>
    <property type="molecule type" value="Genomic_DNA"/>
</dbReference>